<evidence type="ECO:0000259" key="3">
    <source>
        <dbReference type="PROSITE" id="PS50112"/>
    </source>
</evidence>
<dbReference type="InterPro" id="IPR000014">
    <property type="entry name" value="PAS"/>
</dbReference>
<dbReference type="Pfam" id="PF13426">
    <property type="entry name" value="PAS_9"/>
    <property type="match status" value="1"/>
</dbReference>
<dbReference type="NCBIfam" id="TIGR00229">
    <property type="entry name" value="sensory_box"/>
    <property type="match status" value="1"/>
</dbReference>
<dbReference type="SUPFAM" id="SSF52172">
    <property type="entry name" value="CheY-like"/>
    <property type="match status" value="1"/>
</dbReference>
<dbReference type="InterPro" id="IPR035919">
    <property type="entry name" value="EAL_sf"/>
</dbReference>
<dbReference type="PROSITE" id="PS50883">
    <property type="entry name" value="EAL"/>
    <property type="match status" value="1"/>
</dbReference>
<evidence type="ECO:0000313" key="7">
    <source>
        <dbReference type="Proteomes" id="UP000554286"/>
    </source>
</evidence>
<dbReference type="InterPro" id="IPR000160">
    <property type="entry name" value="GGDEF_dom"/>
</dbReference>
<dbReference type="SMART" id="SM00267">
    <property type="entry name" value="GGDEF"/>
    <property type="match status" value="1"/>
</dbReference>
<dbReference type="Gene3D" id="3.30.70.270">
    <property type="match status" value="1"/>
</dbReference>
<dbReference type="InterPro" id="IPR035965">
    <property type="entry name" value="PAS-like_dom_sf"/>
</dbReference>
<feature type="domain" description="PAS" evidence="3">
    <location>
        <begin position="173"/>
        <end position="223"/>
    </location>
</feature>
<dbReference type="InterPro" id="IPR001633">
    <property type="entry name" value="EAL_dom"/>
</dbReference>
<dbReference type="AlphaFoldDB" id="A0A7W6RCI7"/>
<dbReference type="GO" id="GO:0000160">
    <property type="term" value="P:phosphorelay signal transduction system"/>
    <property type="evidence" value="ECO:0007669"/>
    <property type="project" value="InterPro"/>
</dbReference>
<comment type="caution">
    <text evidence="6">The sequence shown here is derived from an EMBL/GenBank/DDBJ whole genome shotgun (WGS) entry which is preliminary data.</text>
</comment>
<keyword evidence="1" id="KW-0597">Phosphoprotein</keyword>
<dbReference type="EMBL" id="JACIGK010000006">
    <property type="protein sequence ID" value="MBB4265484.1"/>
    <property type="molecule type" value="Genomic_DNA"/>
</dbReference>
<dbReference type="InterPro" id="IPR011006">
    <property type="entry name" value="CheY-like_superfamily"/>
</dbReference>
<feature type="domain" description="GGDEF" evidence="5">
    <location>
        <begin position="330"/>
        <end position="469"/>
    </location>
</feature>
<evidence type="ECO:0000313" key="6">
    <source>
        <dbReference type="EMBL" id="MBB4265484.1"/>
    </source>
</evidence>
<keyword evidence="7" id="KW-1185">Reference proteome</keyword>
<dbReference type="RefSeq" id="WP_184043105.1">
    <property type="nucleotide sequence ID" value="NZ_JACIGK010000006.1"/>
</dbReference>
<dbReference type="Gene3D" id="3.30.450.20">
    <property type="entry name" value="PAS domain"/>
    <property type="match status" value="1"/>
</dbReference>
<dbReference type="Pfam" id="PF00990">
    <property type="entry name" value="GGDEF"/>
    <property type="match status" value="1"/>
</dbReference>
<dbReference type="SMART" id="SM00448">
    <property type="entry name" value="REC"/>
    <property type="match status" value="1"/>
</dbReference>
<dbReference type="SUPFAM" id="SSF141868">
    <property type="entry name" value="EAL domain-like"/>
    <property type="match status" value="1"/>
</dbReference>
<dbReference type="PROSITE" id="PS50110">
    <property type="entry name" value="RESPONSE_REGULATORY"/>
    <property type="match status" value="1"/>
</dbReference>
<dbReference type="CDD" id="cd01949">
    <property type="entry name" value="GGDEF"/>
    <property type="match status" value="1"/>
</dbReference>
<accession>A0A7W6RCI7</accession>
<feature type="domain" description="Response regulatory" evidence="2">
    <location>
        <begin position="14"/>
        <end position="130"/>
    </location>
</feature>
<dbReference type="Pfam" id="PF00563">
    <property type="entry name" value="EAL"/>
    <property type="match status" value="1"/>
</dbReference>
<name>A0A7W6RCI7_9PROT</name>
<dbReference type="SUPFAM" id="SSF55073">
    <property type="entry name" value="Nucleotide cyclase"/>
    <property type="match status" value="1"/>
</dbReference>
<sequence length="730" mass="82114">MRHPDMQRNAKYPLILVVDDDPTSLRTLLEALREEYDISVATNAKDAWDALFVDDMPDLILLDIMMPDMDGYRLCQKIKQDERARKVPVMFMTALTDDVSEAHGFSLGAVDYIHKPFKIPLVRARVRTHMTTRGMMDDLLSANQRLCDHIVRLQQDGKSLSDGAQNQSEGQIYQNLMERILDNTAEGVIISDTTGKIIRVNPSFTRISGFTEEDVLGHDVREFKPLSHDSEHGRGIWELLEENGRWHGELSGLRKNGETYPEFLTASTIRGQAGLATYYVIIFNDASAALKTQEKIDRLTWYDSLTGLPNRLLYLDRLNISLRYCKSTDMVSATLVLDVDSFRSINDARGLPVGDRILQEIGNRISAEIQGDGTVARMAADEFAIILLPSEESKQEVAERALAMAERIQGALASHFQIDSFNFVVTCSFGVSIFPTDQNDSPEKILQCAEIARSRAMKEGGNKIFFFDKSMGQYAKEKFSMVHDLRSALEHQQLQVFLQTQVSSADHVIGAEALVRWNHPVRGMVSPEKFIPVAEETGLIVDLDRWVLQQAVRLIQDADAQGKRLRVSVNISPPHFADATFSDHVCHTVHAAGIDPTLLVLEVTEGLMLHDIDVVIEKMKKVGDTGVKFSLDDFGSGYSSLSYLKRLPIHEVKIDKSFVLDAPTDSNDALIIDMIYSIGNVLRIDVVAEGVETDDHAQYLKKYKGLIRQGYFFGRPQPMADWLRDNLHRI</sequence>
<dbReference type="CDD" id="cd01948">
    <property type="entry name" value="EAL"/>
    <property type="match status" value="1"/>
</dbReference>
<dbReference type="PROSITE" id="PS50112">
    <property type="entry name" value="PAS"/>
    <property type="match status" value="1"/>
</dbReference>
<feature type="modified residue" description="4-aspartylphosphate" evidence="1">
    <location>
        <position position="63"/>
    </location>
</feature>
<dbReference type="PANTHER" id="PTHR44757">
    <property type="entry name" value="DIGUANYLATE CYCLASE DGCP"/>
    <property type="match status" value="1"/>
</dbReference>
<dbReference type="InterPro" id="IPR001789">
    <property type="entry name" value="Sig_transdc_resp-reg_receiver"/>
</dbReference>
<protein>
    <submittedName>
        <fullName evidence="6">Diguanylate cyclase (GGDEF)-like protein/PAS domain S-box-containing protein</fullName>
    </submittedName>
</protein>
<evidence type="ECO:0000259" key="4">
    <source>
        <dbReference type="PROSITE" id="PS50883"/>
    </source>
</evidence>
<dbReference type="Pfam" id="PF00072">
    <property type="entry name" value="Response_reg"/>
    <property type="match status" value="1"/>
</dbReference>
<dbReference type="PROSITE" id="PS50887">
    <property type="entry name" value="GGDEF"/>
    <property type="match status" value="1"/>
</dbReference>
<organism evidence="6 7">
    <name type="scientific">Roseospira visakhapatnamensis</name>
    <dbReference type="NCBI Taxonomy" id="390880"/>
    <lineage>
        <taxon>Bacteria</taxon>
        <taxon>Pseudomonadati</taxon>
        <taxon>Pseudomonadota</taxon>
        <taxon>Alphaproteobacteria</taxon>
        <taxon>Rhodospirillales</taxon>
        <taxon>Rhodospirillaceae</taxon>
        <taxon>Roseospira</taxon>
    </lineage>
</organism>
<gene>
    <name evidence="6" type="ORF">GGD89_001103</name>
</gene>
<dbReference type="InterPro" id="IPR052155">
    <property type="entry name" value="Biofilm_reg_signaling"/>
</dbReference>
<dbReference type="SUPFAM" id="SSF55785">
    <property type="entry name" value="PYP-like sensor domain (PAS domain)"/>
    <property type="match status" value="1"/>
</dbReference>
<dbReference type="SMART" id="SM00052">
    <property type="entry name" value="EAL"/>
    <property type="match status" value="1"/>
</dbReference>
<feature type="domain" description="EAL" evidence="4">
    <location>
        <begin position="478"/>
        <end position="730"/>
    </location>
</feature>
<dbReference type="CDD" id="cd00130">
    <property type="entry name" value="PAS"/>
    <property type="match status" value="1"/>
</dbReference>
<dbReference type="InterPro" id="IPR043128">
    <property type="entry name" value="Rev_trsase/Diguanyl_cyclase"/>
</dbReference>
<dbReference type="Gene3D" id="3.20.20.450">
    <property type="entry name" value="EAL domain"/>
    <property type="match status" value="1"/>
</dbReference>
<dbReference type="PANTHER" id="PTHR44757:SF2">
    <property type="entry name" value="BIOFILM ARCHITECTURE MAINTENANCE PROTEIN MBAA"/>
    <property type="match status" value="1"/>
</dbReference>
<dbReference type="InterPro" id="IPR029787">
    <property type="entry name" value="Nucleotide_cyclase"/>
</dbReference>
<dbReference type="Gene3D" id="3.40.50.2300">
    <property type="match status" value="1"/>
</dbReference>
<evidence type="ECO:0000256" key="1">
    <source>
        <dbReference type="PROSITE-ProRule" id="PRU00169"/>
    </source>
</evidence>
<evidence type="ECO:0000259" key="2">
    <source>
        <dbReference type="PROSITE" id="PS50110"/>
    </source>
</evidence>
<evidence type="ECO:0000259" key="5">
    <source>
        <dbReference type="PROSITE" id="PS50887"/>
    </source>
</evidence>
<reference evidence="6 7" key="1">
    <citation type="submission" date="2020-08" db="EMBL/GenBank/DDBJ databases">
        <title>Genome sequencing of Purple Non-Sulfur Bacteria from various extreme environments.</title>
        <authorList>
            <person name="Mayer M."/>
        </authorList>
    </citation>
    <scope>NUCLEOTIDE SEQUENCE [LARGE SCALE GENOMIC DNA]</scope>
    <source>
        <strain evidence="6 7">JA131</strain>
    </source>
</reference>
<proteinExistence type="predicted"/>
<dbReference type="NCBIfam" id="TIGR00254">
    <property type="entry name" value="GGDEF"/>
    <property type="match status" value="1"/>
</dbReference>
<dbReference type="SMART" id="SM00091">
    <property type="entry name" value="PAS"/>
    <property type="match status" value="1"/>
</dbReference>
<dbReference type="Proteomes" id="UP000554286">
    <property type="component" value="Unassembled WGS sequence"/>
</dbReference>